<name>A0AAD7NUD7_9AGAR</name>
<gene>
    <name evidence="1" type="ORF">B0H16DRAFT_1302761</name>
</gene>
<evidence type="ECO:0000313" key="1">
    <source>
        <dbReference type="EMBL" id="KAJ7775375.1"/>
    </source>
</evidence>
<protein>
    <submittedName>
        <fullName evidence="1">Uncharacterized protein</fullName>
    </submittedName>
</protein>
<proteinExistence type="predicted"/>
<organism evidence="1 2">
    <name type="scientific">Mycena metata</name>
    <dbReference type="NCBI Taxonomy" id="1033252"/>
    <lineage>
        <taxon>Eukaryota</taxon>
        <taxon>Fungi</taxon>
        <taxon>Dikarya</taxon>
        <taxon>Basidiomycota</taxon>
        <taxon>Agaricomycotina</taxon>
        <taxon>Agaricomycetes</taxon>
        <taxon>Agaricomycetidae</taxon>
        <taxon>Agaricales</taxon>
        <taxon>Marasmiineae</taxon>
        <taxon>Mycenaceae</taxon>
        <taxon>Mycena</taxon>
    </lineage>
</organism>
<dbReference type="Proteomes" id="UP001215598">
    <property type="component" value="Unassembled WGS sequence"/>
</dbReference>
<dbReference type="EMBL" id="JARKIB010000010">
    <property type="protein sequence ID" value="KAJ7775375.1"/>
    <property type="molecule type" value="Genomic_DNA"/>
</dbReference>
<accession>A0AAD7NUD7</accession>
<reference evidence="1" key="1">
    <citation type="submission" date="2023-03" db="EMBL/GenBank/DDBJ databases">
        <title>Massive genome expansion in bonnet fungi (Mycena s.s.) driven by repeated elements and novel gene families across ecological guilds.</title>
        <authorList>
            <consortium name="Lawrence Berkeley National Laboratory"/>
            <person name="Harder C.B."/>
            <person name="Miyauchi S."/>
            <person name="Viragh M."/>
            <person name="Kuo A."/>
            <person name="Thoen E."/>
            <person name="Andreopoulos B."/>
            <person name="Lu D."/>
            <person name="Skrede I."/>
            <person name="Drula E."/>
            <person name="Henrissat B."/>
            <person name="Morin E."/>
            <person name="Kohler A."/>
            <person name="Barry K."/>
            <person name="LaButti K."/>
            <person name="Morin E."/>
            <person name="Salamov A."/>
            <person name="Lipzen A."/>
            <person name="Mereny Z."/>
            <person name="Hegedus B."/>
            <person name="Baldrian P."/>
            <person name="Stursova M."/>
            <person name="Weitz H."/>
            <person name="Taylor A."/>
            <person name="Grigoriev I.V."/>
            <person name="Nagy L.G."/>
            <person name="Martin F."/>
            <person name="Kauserud H."/>
        </authorList>
    </citation>
    <scope>NUCLEOTIDE SEQUENCE</scope>
    <source>
        <strain evidence="1">CBHHK182m</strain>
    </source>
</reference>
<dbReference type="AlphaFoldDB" id="A0AAD7NUD7"/>
<sequence>LSALLAEITLDASYLQAATDSADFIRFHLYNVRNIVQPDISASAGDSPCEVFSKTTPFESGLMIEGLAVLTSLTKNVSMQSL</sequence>
<feature type="non-terminal residue" evidence="1">
    <location>
        <position position="1"/>
    </location>
</feature>
<evidence type="ECO:0000313" key="2">
    <source>
        <dbReference type="Proteomes" id="UP001215598"/>
    </source>
</evidence>
<keyword evidence="2" id="KW-1185">Reference proteome</keyword>
<comment type="caution">
    <text evidence="1">The sequence shown here is derived from an EMBL/GenBank/DDBJ whole genome shotgun (WGS) entry which is preliminary data.</text>
</comment>